<dbReference type="Proteomes" id="UP001596043">
    <property type="component" value="Unassembled WGS sequence"/>
</dbReference>
<evidence type="ECO:0000313" key="3">
    <source>
        <dbReference type="Proteomes" id="UP001596043"/>
    </source>
</evidence>
<sequence>MKTRNFLIFLLGFLGVGAIGGGSLLIISPSGKLLGTPLSILETSPFNDFLIPGILLFFVIGVAPLVLILALIKKPISVLAEYFNCFKDMHWSWSYTVYIGFALIIWIQVQEVLINDVHWLHSFYMLWALLILFATQLPQLKKRYKK</sequence>
<dbReference type="RefSeq" id="WP_379979062.1">
    <property type="nucleotide sequence ID" value="NZ_JBHSFV010000006.1"/>
</dbReference>
<proteinExistence type="predicted"/>
<keyword evidence="1" id="KW-1133">Transmembrane helix</keyword>
<keyword evidence="1" id="KW-0812">Transmembrane</keyword>
<evidence type="ECO:0000313" key="2">
    <source>
        <dbReference type="EMBL" id="MFC4634626.1"/>
    </source>
</evidence>
<accession>A0ABV9HYP2</accession>
<gene>
    <name evidence="2" type="ORF">ACFO3O_11945</name>
</gene>
<dbReference type="EMBL" id="JBHSFV010000006">
    <property type="protein sequence ID" value="MFC4634626.1"/>
    <property type="molecule type" value="Genomic_DNA"/>
</dbReference>
<feature type="transmembrane region" description="Helical" evidence="1">
    <location>
        <begin position="49"/>
        <end position="72"/>
    </location>
</feature>
<feature type="transmembrane region" description="Helical" evidence="1">
    <location>
        <begin position="7"/>
        <end position="29"/>
    </location>
</feature>
<name>A0ABV9HYP2_9FLAO</name>
<evidence type="ECO:0000256" key="1">
    <source>
        <dbReference type="SAM" id="Phobius"/>
    </source>
</evidence>
<reference evidence="3" key="1">
    <citation type="journal article" date="2019" name="Int. J. Syst. Evol. Microbiol.">
        <title>The Global Catalogue of Microorganisms (GCM) 10K type strain sequencing project: providing services to taxonomists for standard genome sequencing and annotation.</title>
        <authorList>
            <consortium name="The Broad Institute Genomics Platform"/>
            <consortium name="The Broad Institute Genome Sequencing Center for Infectious Disease"/>
            <person name="Wu L."/>
            <person name="Ma J."/>
        </authorList>
    </citation>
    <scope>NUCLEOTIDE SEQUENCE [LARGE SCALE GENOMIC DNA]</scope>
    <source>
        <strain evidence="3">YJ-61-S</strain>
    </source>
</reference>
<keyword evidence="1" id="KW-0472">Membrane</keyword>
<comment type="caution">
    <text evidence="2">The sequence shown here is derived from an EMBL/GenBank/DDBJ whole genome shotgun (WGS) entry which is preliminary data.</text>
</comment>
<protein>
    <submittedName>
        <fullName evidence="2">Uncharacterized protein</fullName>
    </submittedName>
</protein>
<keyword evidence="3" id="KW-1185">Reference proteome</keyword>
<organism evidence="2 3">
    <name type="scientific">Dokdonia ponticola</name>
    <dbReference type="NCBI Taxonomy" id="2041041"/>
    <lineage>
        <taxon>Bacteria</taxon>
        <taxon>Pseudomonadati</taxon>
        <taxon>Bacteroidota</taxon>
        <taxon>Flavobacteriia</taxon>
        <taxon>Flavobacteriales</taxon>
        <taxon>Flavobacteriaceae</taxon>
        <taxon>Dokdonia</taxon>
    </lineage>
</organism>
<feature type="transmembrane region" description="Helical" evidence="1">
    <location>
        <begin position="93"/>
        <end position="109"/>
    </location>
</feature>
<feature type="transmembrane region" description="Helical" evidence="1">
    <location>
        <begin position="121"/>
        <end position="140"/>
    </location>
</feature>